<feature type="region of interest" description="Disordered" evidence="5">
    <location>
        <begin position="599"/>
        <end position="619"/>
    </location>
</feature>
<dbReference type="EMBL" id="AMPZ03000006">
    <property type="protein sequence ID" value="KAH9581699.1"/>
    <property type="molecule type" value="Genomic_DNA"/>
</dbReference>
<feature type="domain" description="AN1-type" evidence="7">
    <location>
        <begin position="627"/>
        <end position="674"/>
    </location>
</feature>
<gene>
    <name evidence="8" type="primary">ZFAND4</name>
    <name evidence="8" type="ORF">MS3_00008760</name>
</gene>
<dbReference type="InterPro" id="IPR035896">
    <property type="entry name" value="AN1-like_Znf"/>
</dbReference>
<dbReference type="Pfam" id="PF00240">
    <property type="entry name" value="ubiquitin"/>
    <property type="match status" value="1"/>
</dbReference>
<keyword evidence="1" id="KW-0479">Metal-binding</keyword>
<evidence type="ECO:0000256" key="3">
    <source>
        <dbReference type="ARBA" id="ARBA00022833"/>
    </source>
</evidence>
<evidence type="ECO:0000256" key="5">
    <source>
        <dbReference type="SAM" id="MobiDB-lite"/>
    </source>
</evidence>
<dbReference type="PROSITE" id="PS51039">
    <property type="entry name" value="ZF_AN1"/>
    <property type="match status" value="1"/>
</dbReference>
<evidence type="ECO:0000313" key="8">
    <source>
        <dbReference type="EMBL" id="KAH9581699.1"/>
    </source>
</evidence>
<dbReference type="InterPro" id="IPR000058">
    <property type="entry name" value="Znf_AN1"/>
</dbReference>
<accession>A0A922IL88</accession>
<dbReference type="GO" id="GO:0008270">
    <property type="term" value="F:zinc ion binding"/>
    <property type="evidence" value="ECO:0007669"/>
    <property type="project" value="UniProtKB-KW"/>
</dbReference>
<dbReference type="RefSeq" id="XP_035589838.2">
    <property type="nucleotide sequence ID" value="XM_035733020.2"/>
</dbReference>
<keyword evidence="3" id="KW-0862">Zinc</keyword>
<evidence type="ECO:0000313" key="9">
    <source>
        <dbReference type="Proteomes" id="UP000471633"/>
    </source>
</evidence>
<dbReference type="InterPro" id="IPR029071">
    <property type="entry name" value="Ubiquitin-like_domsf"/>
</dbReference>
<evidence type="ECO:0000259" key="7">
    <source>
        <dbReference type="PROSITE" id="PS51039"/>
    </source>
</evidence>
<comment type="caution">
    <text evidence="8">The sequence shown here is derived from an EMBL/GenBank/DDBJ whole genome shotgun (WGS) entry which is preliminary data.</text>
</comment>
<dbReference type="AlphaFoldDB" id="A0A922IL88"/>
<dbReference type="PANTHER" id="PTHR46728">
    <property type="entry name" value="AN1-TYPE ZINC FINGER PROTEIN 4"/>
    <property type="match status" value="1"/>
</dbReference>
<keyword evidence="2 4" id="KW-0863">Zinc-finger</keyword>
<evidence type="ECO:0000256" key="1">
    <source>
        <dbReference type="ARBA" id="ARBA00022723"/>
    </source>
</evidence>
<dbReference type="Gene3D" id="4.10.1110.10">
    <property type="entry name" value="AN1-like Zinc finger"/>
    <property type="match status" value="1"/>
</dbReference>
<proteinExistence type="predicted"/>
<dbReference type="KEGG" id="shx:MS3_00008760"/>
<reference evidence="8" key="4">
    <citation type="journal article" date="2022" name="PLoS Pathog.">
        <title>Chromosome-level genome of Schistosoma haematobium underpins genome-wide explorations of molecular variation.</title>
        <authorList>
            <person name="Stroehlein A.J."/>
            <person name="Korhonen P.K."/>
            <person name="Lee V.V."/>
            <person name="Ralph S.A."/>
            <person name="Mentink-Kane M."/>
            <person name="You H."/>
            <person name="McManus D.P."/>
            <person name="Tchuente L.T."/>
            <person name="Stothard J.R."/>
            <person name="Kaur P."/>
            <person name="Dudchenko O."/>
            <person name="Aiden E.L."/>
            <person name="Yang B."/>
            <person name="Yang H."/>
            <person name="Emery A.M."/>
            <person name="Webster B.L."/>
            <person name="Brindley P.J."/>
            <person name="Rollinson D."/>
            <person name="Chang B.C.H."/>
            <person name="Gasser R.B."/>
            <person name="Young N.D."/>
        </authorList>
    </citation>
    <scope>NUCLEOTIDE SEQUENCE</scope>
</reference>
<dbReference type="SUPFAM" id="SSF118310">
    <property type="entry name" value="AN1-like Zinc finger"/>
    <property type="match status" value="1"/>
</dbReference>
<evidence type="ECO:0000259" key="6">
    <source>
        <dbReference type="PROSITE" id="PS50053"/>
    </source>
</evidence>
<dbReference type="SUPFAM" id="SSF54236">
    <property type="entry name" value="Ubiquitin-like"/>
    <property type="match status" value="1"/>
</dbReference>
<dbReference type="Proteomes" id="UP000471633">
    <property type="component" value="Unassembled WGS sequence"/>
</dbReference>
<dbReference type="SMART" id="SM00213">
    <property type="entry name" value="UBQ"/>
    <property type="match status" value="1"/>
</dbReference>
<keyword evidence="9" id="KW-1185">Reference proteome</keyword>
<reference evidence="8" key="3">
    <citation type="submission" date="2021-06" db="EMBL/GenBank/DDBJ databases">
        <title>Chromosome-level genome assembly for S. haematobium.</title>
        <authorList>
            <person name="Stroehlein A.J."/>
        </authorList>
    </citation>
    <scope>NUCLEOTIDE SEQUENCE</scope>
</reference>
<feature type="domain" description="Ubiquitin-like" evidence="6">
    <location>
        <begin position="1"/>
        <end position="76"/>
    </location>
</feature>
<dbReference type="PROSITE" id="PS50053">
    <property type="entry name" value="UBIQUITIN_2"/>
    <property type="match status" value="1"/>
</dbReference>
<dbReference type="Gene3D" id="3.10.20.90">
    <property type="entry name" value="Phosphatidylinositol 3-kinase Catalytic Subunit, Chain A, domain 1"/>
    <property type="match status" value="1"/>
</dbReference>
<evidence type="ECO:0000256" key="2">
    <source>
        <dbReference type="ARBA" id="ARBA00022771"/>
    </source>
</evidence>
<feature type="region of interest" description="Disordered" evidence="5">
    <location>
        <begin position="310"/>
        <end position="329"/>
    </location>
</feature>
<name>A0A922IL88_SCHHA</name>
<feature type="compositionally biased region" description="Low complexity" evidence="5">
    <location>
        <begin position="316"/>
        <end position="329"/>
    </location>
</feature>
<dbReference type="SMART" id="SM00154">
    <property type="entry name" value="ZnF_AN1"/>
    <property type="match status" value="1"/>
</dbReference>
<sequence>MLIFVRGLSGTVTPLNVSPHDSVLSIKIRIFYLKNISVHDQHLLYSGVELTDQTILSTVNIGHGALLLLVLGLRTGPLGRYDLCTSINQKYSNNDISSQSTTNNNDETEYTRLLSLLSSSSSYPSVSSSSAAAAPTVIFPSICVTAVVNATKIASDELEQTETNLLMNSFESYNDNNDDTINSNCFTSSDDEIYRIAEILGYAIDNNEQLLSPSLYDFPTTVTDESQLYDHDNNDIDETDIYYHYEQSFSPPQQLSWAITPSYNSTQQLNIPETNSYELCDNINSNNNSFQYIHGFKTIETPSKHYQSTDSLFDKTNTSTSTTTSSSTNSVIMNSSYDQLKDNSIFSSLKEESYLSSPNVNFIVDNNNNNNNNNNNRNNNHTIVDVKRSTRNDDRTTAMIVHNDDDDDDFHLDRHYSNSNTIPLLNTTTNTTGNTTTTIITHLHIPSGDNSIIQLLNNSTINFINNPLIINHFQSLINSPCSYSFYLMMQMKLLCNNQFHSNEYLFNLIPNNNNNTIVMNRRTLYTNKTFESPLDQNYLPQITKSHSNHLNNNEYNITEKLLNDTRRYNRQTEINLNCNDNDDFRQMCLSNTTIDRSSSHSLQSLSSSSPPSSSSSSSSFSCNTTIHSNQSRCYECNRRTRLACGFTCRCERWFCSRHHHPEDHRCNFKFKTMVN</sequence>
<dbReference type="PANTHER" id="PTHR46728:SF1">
    <property type="entry name" value="AN1-TYPE ZINC FINGER PROTEIN 4"/>
    <property type="match status" value="1"/>
</dbReference>
<evidence type="ECO:0000256" key="4">
    <source>
        <dbReference type="PROSITE-ProRule" id="PRU00449"/>
    </source>
</evidence>
<dbReference type="GeneID" id="24596561"/>
<dbReference type="InterPro" id="IPR053061">
    <property type="entry name" value="AN1-type_zinc_finger"/>
</dbReference>
<reference evidence="8" key="1">
    <citation type="journal article" date="2012" name="Nat. Genet.">
        <title>Whole-genome sequence of Schistosoma haematobium.</title>
        <authorList>
            <person name="Young N.D."/>
            <person name="Jex A.R."/>
            <person name="Li B."/>
            <person name="Liu S."/>
            <person name="Yang L."/>
            <person name="Xiong Z."/>
            <person name="Li Y."/>
            <person name="Cantacessi C."/>
            <person name="Hall R.S."/>
            <person name="Xu X."/>
            <person name="Chen F."/>
            <person name="Wu X."/>
            <person name="Zerlotini A."/>
            <person name="Oliveira G."/>
            <person name="Hofmann A."/>
            <person name="Zhang G."/>
            <person name="Fang X."/>
            <person name="Kang Y."/>
            <person name="Campbell B.E."/>
            <person name="Loukas A."/>
            <person name="Ranganathan S."/>
            <person name="Rollinson D."/>
            <person name="Rinaldi G."/>
            <person name="Brindley P.J."/>
            <person name="Yang H."/>
            <person name="Wang J."/>
            <person name="Wang J."/>
            <person name="Gasser R.B."/>
        </authorList>
    </citation>
    <scope>NUCLEOTIDE SEQUENCE</scope>
</reference>
<dbReference type="InterPro" id="IPR000626">
    <property type="entry name" value="Ubiquitin-like_dom"/>
</dbReference>
<protein>
    <submittedName>
        <fullName evidence="8">AN1-type zinc finger protein 4</fullName>
    </submittedName>
</protein>
<dbReference type="CTD" id="93550"/>
<organism evidence="8 9">
    <name type="scientific">Schistosoma haematobium</name>
    <name type="common">Blood fluke</name>
    <dbReference type="NCBI Taxonomy" id="6185"/>
    <lineage>
        <taxon>Eukaryota</taxon>
        <taxon>Metazoa</taxon>
        <taxon>Spiralia</taxon>
        <taxon>Lophotrochozoa</taxon>
        <taxon>Platyhelminthes</taxon>
        <taxon>Trematoda</taxon>
        <taxon>Digenea</taxon>
        <taxon>Strigeidida</taxon>
        <taxon>Schistosomatoidea</taxon>
        <taxon>Schistosomatidae</taxon>
        <taxon>Schistosoma</taxon>
    </lineage>
</organism>
<reference evidence="8" key="2">
    <citation type="journal article" date="2019" name="Gigascience">
        <title>High-quality Schistosoma haematobium genome achieved by single-molecule and long-range sequencing.</title>
        <authorList>
            <person name="Stroehlein A.J."/>
            <person name="Korhonen P.K."/>
            <person name="Chong T.M."/>
            <person name="Lim Y.L."/>
            <person name="Chan K.G."/>
            <person name="Webster B."/>
            <person name="Rollinson D."/>
            <person name="Brindley P.J."/>
            <person name="Gasser R.B."/>
            <person name="Young N.D."/>
        </authorList>
    </citation>
    <scope>NUCLEOTIDE SEQUENCE</scope>
</reference>